<reference evidence="10 11" key="1">
    <citation type="submission" date="2020-08" db="EMBL/GenBank/DDBJ databases">
        <title>Genomic Encyclopedia of Type Strains, Phase IV (KMG-IV): sequencing the most valuable type-strain genomes for metagenomic binning, comparative biology and taxonomic classification.</title>
        <authorList>
            <person name="Goeker M."/>
        </authorList>
    </citation>
    <scope>NUCLEOTIDE SEQUENCE [LARGE SCALE GENOMIC DNA]</scope>
    <source>
        <strain evidence="10 11">DSM 106739</strain>
    </source>
</reference>
<protein>
    <recommendedName>
        <fullName evidence="3 8">Malonyl-[acyl-carrier protein] O-methyltransferase</fullName>
        <shortName evidence="8">Malonyl-ACP O-methyltransferase</shortName>
        <ecNumber evidence="3 8">2.1.1.197</ecNumber>
    </recommendedName>
    <alternativeName>
        <fullName evidence="8">Biotin synthesis protein BioC</fullName>
    </alternativeName>
</protein>
<comment type="caution">
    <text evidence="10">The sequence shown here is derived from an EMBL/GenBank/DDBJ whole genome shotgun (WGS) entry which is preliminary data.</text>
</comment>
<evidence type="ECO:0000313" key="11">
    <source>
        <dbReference type="Proteomes" id="UP000561045"/>
    </source>
</evidence>
<evidence type="ECO:0000256" key="6">
    <source>
        <dbReference type="ARBA" id="ARBA00022691"/>
    </source>
</evidence>
<comment type="similarity">
    <text evidence="8">Belongs to the methyltransferase superfamily.</text>
</comment>
<feature type="domain" description="Methyltransferase type 11" evidence="9">
    <location>
        <begin position="54"/>
        <end position="159"/>
    </location>
</feature>
<dbReference type="PANTHER" id="PTHR13090:SF1">
    <property type="entry name" value="ARGININE-HYDROXYLASE NDUFAF5, MITOCHONDRIAL"/>
    <property type="match status" value="1"/>
</dbReference>
<proteinExistence type="inferred from homology"/>
<keyword evidence="7 8" id="KW-0093">Biotin biosynthesis</keyword>
<comment type="pathway">
    <text evidence="2 8">Cofactor biosynthesis; biotin biosynthesis.</text>
</comment>
<gene>
    <name evidence="8" type="primary">bioC</name>
    <name evidence="10" type="ORF">GGR36_001845</name>
</gene>
<dbReference type="GO" id="GO:0008757">
    <property type="term" value="F:S-adenosylmethionine-dependent methyltransferase activity"/>
    <property type="evidence" value="ECO:0007669"/>
    <property type="project" value="InterPro"/>
</dbReference>
<dbReference type="AlphaFoldDB" id="A0A840BQ36"/>
<comment type="catalytic activity">
    <reaction evidence="1 8">
        <text>malonyl-[ACP] + S-adenosyl-L-methionine = malonyl-[ACP] methyl ester + S-adenosyl-L-homocysteine</text>
        <dbReference type="Rhea" id="RHEA:17105"/>
        <dbReference type="Rhea" id="RHEA-COMP:9623"/>
        <dbReference type="Rhea" id="RHEA-COMP:9954"/>
        <dbReference type="ChEBI" id="CHEBI:57856"/>
        <dbReference type="ChEBI" id="CHEBI:59789"/>
        <dbReference type="ChEBI" id="CHEBI:78449"/>
        <dbReference type="ChEBI" id="CHEBI:78845"/>
        <dbReference type="EC" id="2.1.1.197"/>
    </reaction>
</comment>
<dbReference type="EC" id="2.1.1.197" evidence="3 8"/>
<dbReference type="InterPro" id="IPR011814">
    <property type="entry name" value="BioC"/>
</dbReference>
<dbReference type="GO" id="GO:0009102">
    <property type="term" value="P:biotin biosynthetic process"/>
    <property type="evidence" value="ECO:0007669"/>
    <property type="project" value="UniProtKB-UniRule"/>
</dbReference>
<dbReference type="InterPro" id="IPR013216">
    <property type="entry name" value="Methyltransf_11"/>
</dbReference>
<evidence type="ECO:0000256" key="3">
    <source>
        <dbReference type="ARBA" id="ARBA00012327"/>
    </source>
</evidence>
<keyword evidence="11" id="KW-1185">Reference proteome</keyword>
<keyword evidence="5 8" id="KW-0808">Transferase</keyword>
<accession>A0A840BQ36</accession>
<dbReference type="Pfam" id="PF08241">
    <property type="entry name" value="Methyltransf_11"/>
    <property type="match status" value="1"/>
</dbReference>
<organism evidence="10 11">
    <name type="scientific">Niveibacterium umoris</name>
    <dbReference type="NCBI Taxonomy" id="1193620"/>
    <lineage>
        <taxon>Bacteria</taxon>
        <taxon>Pseudomonadati</taxon>
        <taxon>Pseudomonadota</taxon>
        <taxon>Betaproteobacteria</taxon>
        <taxon>Rhodocyclales</taxon>
        <taxon>Rhodocyclaceae</taxon>
        <taxon>Niveibacterium</taxon>
    </lineage>
</organism>
<dbReference type="InterPro" id="IPR029063">
    <property type="entry name" value="SAM-dependent_MTases_sf"/>
</dbReference>
<evidence type="ECO:0000259" key="9">
    <source>
        <dbReference type="Pfam" id="PF08241"/>
    </source>
</evidence>
<dbReference type="UniPathway" id="UPA00078"/>
<evidence type="ECO:0000256" key="7">
    <source>
        <dbReference type="ARBA" id="ARBA00022756"/>
    </source>
</evidence>
<dbReference type="EMBL" id="JACIET010000001">
    <property type="protein sequence ID" value="MBB4012537.1"/>
    <property type="molecule type" value="Genomic_DNA"/>
</dbReference>
<dbReference type="InterPro" id="IPR050602">
    <property type="entry name" value="Malonyl-ACP_OMT"/>
</dbReference>
<dbReference type="Gene3D" id="3.40.50.150">
    <property type="entry name" value="Vaccinia Virus protein VP39"/>
    <property type="match status" value="1"/>
</dbReference>
<dbReference type="GO" id="GO:0102130">
    <property type="term" value="F:malonyl-CoA methyltransferase activity"/>
    <property type="evidence" value="ECO:0007669"/>
    <property type="project" value="UniProtKB-EC"/>
</dbReference>
<evidence type="ECO:0000256" key="2">
    <source>
        <dbReference type="ARBA" id="ARBA00004746"/>
    </source>
</evidence>
<evidence type="ECO:0000256" key="1">
    <source>
        <dbReference type="ARBA" id="ARBA00000852"/>
    </source>
</evidence>
<dbReference type="PANTHER" id="PTHR13090">
    <property type="entry name" value="ARGININE-HYDROXYLASE NDUFAF5, MITOCHONDRIAL"/>
    <property type="match status" value="1"/>
</dbReference>
<name>A0A840BQ36_9RHOO</name>
<dbReference type="SUPFAM" id="SSF53335">
    <property type="entry name" value="S-adenosyl-L-methionine-dependent methyltransferases"/>
    <property type="match status" value="1"/>
</dbReference>
<evidence type="ECO:0000256" key="5">
    <source>
        <dbReference type="ARBA" id="ARBA00022679"/>
    </source>
</evidence>
<dbReference type="HAMAP" id="MF_00835">
    <property type="entry name" value="BioC"/>
    <property type="match status" value="1"/>
</dbReference>
<dbReference type="GO" id="GO:0010340">
    <property type="term" value="F:carboxyl-O-methyltransferase activity"/>
    <property type="evidence" value="ECO:0007669"/>
    <property type="project" value="UniProtKB-UniRule"/>
</dbReference>
<dbReference type="Proteomes" id="UP000561045">
    <property type="component" value="Unassembled WGS sequence"/>
</dbReference>
<sequence length="298" mass="32765">MTIPQDFSLDRRAIRARFGRSAAHADAAGFLAREVAQRMAERLAYIRHEPGRILDAGCGNGADFTLLGSRYPAAERIGVDFAHPLLRLARGERSFFKRLLGSARNTDPRLLCADVEALPLPRAAVQMVWSNLMLNWLADPMPAIREMHRVLEVGGMLMFSTLGPDTLKELRAAMPAGIGERVHRFIDMHDLGDCLVRAGFAEPVMDMETITLTYTDLDGLLKDLRHAGATNASAARPRALAGKAGWARARAAYDQMRVEGRLPATVEVIYGHAWKAAPKTTEDGRAVIQFKPRPTGEA</sequence>
<dbReference type="CDD" id="cd02440">
    <property type="entry name" value="AdoMet_MTases"/>
    <property type="match status" value="1"/>
</dbReference>
<evidence type="ECO:0000256" key="8">
    <source>
        <dbReference type="HAMAP-Rule" id="MF_00835"/>
    </source>
</evidence>
<dbReference type="GO" id="GO:0032259">
    <property type="term" value="P:methylation"/>
    <property type="evidence" value="ECO:0007669"/>
    <property type="project" value="UniProtKB-KW"/>
</dbReference>
<keyword evidence="4 8" id="KW-0489">Methyltransferase</keyword>
<keyword evidence="6 8" id="KW-0949">S-adenosyl-L-methionine</keyword>
<dbReference type="RefSeq" id="WP_183634331.1">
    <property type="nucleotide sequence ID" value="NZ_BAABLE010000011.1"/>
</dbReference>
<evidence type="ECO:0000256" key="4">
    <source>
        <dbReference type="ARBA" id="ARBA00022603"/>
    </source>
</evidence>
<evidence type="ECO:0000313" key="10">
    <source>
        <dbReference type="EMBL" id="MBB4012537.1"/>
    </source>
</evidence>
<comment type="function">
    <text evidence="8">Converts the free carboxyl group of a malonyl-thioester to its methyl ester by transfer of a methyl group from S-adenosyl-L-methionine (SAM). It allows to synthesize pimeloyl-ACP via the fatty acid synthetic pathway.</text>
</comment>